<comment type="caution">
    <text evidence="2">The sequence shown here is derived from an EMBL/GenBank/DDBJ whole genome shotgun (WGS) entry which is preliminary data.</text>
</comment>
<name>A0A6V7VMN2_MELEN</name>
<evidence type="ECO:0000313" key="3">
    <source>
        <dbReference type="Proteomes" id="UP000580250"/>
    </source>
</evidence>
<evidence type="ECO:0000313" key="2">
    <source>
        <dbReference type="EMBL" id="CAD2175724.1"/>
    </source>
</evidence>
<accession>A0A6V7VMN2</accession>
<dbReference type="AlphaFoldDB" id="A0A6V7VMN2"/>
<feature type="signal peptide" evidence="1">
    <location>
        <begin position="1"/>
        <end position="22"/>
    </location>
</feature>
<gene>
    <name evidence="2" type="ORF">MENT_LOCUS27464</name>
</gene>
<dbReference type="EMBL" id="CAJEWN010000260">
    <property type="protein sequence ID" value="CAD2175724.1"/>
    <property type="molecule type" value="Genomic_DNA"/>
</dbReference>
<keyword evidence="1" id="KW-0732">Signal</keyword>
<feature type="chain" id="PRO_5027668685" evidence="1">
    <location>
        <begin position="23"/>
        <end position="140"/>
    </location>
</feature>
<evidence type="ECO:0000256" key="1">
    <source>
        <dbReference type="SAM" id="SignalP"/>
    </source>
</evidence>
<proteinExistence type="predicted"/>
<dbReference type="Proteomes" id="UP000580250">
    <property type="component" value="Unassembled WGS sequence"/>
</dbReference>
<reference evidence="2 3" key="1">
    <citation type="submission" date="2020-08" db="EMBL/GenBank/DDBJ databases">
        <authorList>
            <person name="Koutsovoulos G."/>
            <person name="Danchin GJ E."/>
        </authorList>
    </citation>
    <scope>NUCLEOTIDE SEQUENCE [LARGE SCALE GENOMIC DNA]</scope>
</reference>
<sequence>MKIYKLILLKFCLLQLLSLLVGMDPETKLSTDQNVSDHEAKQKDQAFNRLTEQIRPFLASVGNSKPCDGIEPRELVYTTSVQENTNVKEQYEHLVNAYNETVEGYKEIKDMTKGGKKHPVKIFLKSVVFSKRDLENSAIE</sequence>
<organism evidence="2 3">
    <name type="scientific">Meloidogyne enterolobii</name>
    <name type="common">Root-knot nematode worm</name>
    <name type="synonym">Meloidogyne mayaguensis</name>
    <dbReference type="NCBI Taxonomy" id="390850"/>
    <lineage>
        <taxon>Eukaryota</taxon>
        <taxon>Metazoa</taxon>
        <taxon>Ecdysozoa</taxon>
        <taxon>Nematoda</taxon>
        <taxon>Chromadorea</taxon>
        <taxon>Rhabditida</taxon>
        <taxon>Tylenchina</taxon>
        <taxon>Tylenchomorpha</taxon>
        <taxon>Tylenchoidea</taxon>
        <taxon>Meloidogynidae</taxon>
        <taxon>Meloidogyninae</taxon>
        <taxon>Meloidogyne</taxon>
    </lineage>
</organism>
<protein>
    <submittedName>
        <fullName evidence="2">Uncharacterized protein</fullName>
    </submittedName>
</protein>